<dbReference type="EMBL" id="CM029053">
    <property type="protein sequence ID" value="KAG2548289.1"/>
    <property type="molecule type" value="Genomic_DNA"/>
</dbReference>
<comment type="cofactor">
    <cofactor evidence="11">
        <name>heme</name>
        <dbReference type="ChEBI" id="CHEBI:30413"/>
    </cofactor>
</comment>
<evidence type="ECO:0000313" key="13">
    <source>
        <dbReference type="EMBL" id="KAG2548289.1"/>
    </source>
</evidence>
<protein>
    <recommendedName>
        <fullName evidence="15">Cytochrome P450 86B1</fullName>
    </recommendedName>
</protein>
<accession>A0A8T0NJ47</accession>
<evidence type="ECO:0000256" key="6">
    <source>
        <dbReference type="ARBA" id="ARBA00022989"/>
    </source>
</evidence>
<keyword evidence="4" id="KW-0812">Transmembrane</keyword>
<evidence type="ECO:0000256" key="1">
    <source>
        <dbReference type="ARBA" id="ARBA00004167"/>
    </source>
</evidence>
<dbReference type="AlphaFoldDB" id="A0A8T0NJ47"/>
<organism evidence="13 14">
    <name type="scientific">Panicum virgatum</name>
    <name type="common">Blackwell switchgrass</name>
    <dbReference type="NCBI Taxonomy" id="38727"/>
    <lineage>
        <taxon>Eukaryota</taxon>
        <taxon>Viridiplantae</taxon>
        <taxon>Streptophyta</taxon>
        <taxon>Embryophyta</taxon>
        <taxon>Tracheophyta</taxon>
        <taxon>Spermatophyta</taxon>
        <taxon>Magnoliopsida</taxon>
        <taxon>Liliopsida</taxon>
        <taxon>Poales</taxon>
        <taxon>Poaceae</taxon>
        <taxon>PACMAD clade</taxon>
        <taxon>Panicoideae</taxon>
        <taxon>Panicodae</taxon>
        <taxon>Paniceae</taxon>
        <taxon>Panicinae</taxon>
        <taxon>Panicum</taxon>
        <taxon>Panicum sect. Hiantes</taxon>
    </lineage>
</organism>
<dbReference type="GO" id="GO:0005506">
    <property type="term" value="F:iron ion binding"/>
    <property type="evidence" value="ECO:0007669"/>
    <property type="project" value="InterPro"/>
</dbReference>
<gene>
    <name evidence="13" type="ORF">PVAP13_9KG158800</name>
</gene>
<keyword evidence="6" id="KW-1133">Transmembrane helix</keyword>
<dbReference type="Gene3D" id="1.10.630.10">
    <property type="entry name" value="Cytochrome P450"/>
    <property type="match status" value="1"/>
</dbReference>
<proteinExistence type="inferred from homology"/>
<dbReference type="CDD" id="cd11064">
    <property type="entry name" value="CYP86A"/>
    <property type="match status" value="1"/>
</dbReference>
<dbReference type="PRINTS" id="PR00385">
    <property type="entry name" value="P450"/>
</dbReference>
<dbReference type="GO" id="GO:0016705">
    <property type="term" value="F:oxidoreductase activity, acting on paired donors, with incorporation or reduction of molecular oxygen"/>
    <property type="evidence" value="ECO:0007669"/>
    <property type="project" value="InterPro"/>
</dbReference>
<keyword evidence="9 12" id="KW-0503">Monooxygenase</keyword>
<dbReference type="GO" id="GO:0020037">
    <property type="term" value="F:heme binding"/>
    <property type="evidence" value="ECO:0007669"/>
    <property type="project" value="InterPro"/>
</dbReference>
<evidence type="ECO:0000256" key="9">
    <source>
        <dbReference type="ARBA" id="ARBA00023033"/>
    </source>
</evidence>
<dbReference type="Proteomes" id="UP000823388">
    <property type="component" value="Chromosome 9K"/>
</dbReference>
<feature type="binding site" description="axial binding residue" evidence="11">
    <location>
        <position position="488"/>
    </location>
    <ligand>
        <name>heme</name>
        <dbReference type="ChEBI" id="CHEBI:30413"/>
    </ligand>
    <ligandPart>
        <name>Fe</name>
        <dbReference type="ChEBI" id="CHEBI:18248"/>
    </ligandPart>
</feature>
<evidence type="ECO:0000256" key="2">
    <source>
        <dbReference type="ARBA" id="ARBA00010617"/>
    </source>
</evidence>
<dbReference type="InterPro" id="IPR001128">
    <property type="entry name" value="Cyt_P450"/>
</dbReference>
<dbReference type="InterPro" id="IPR036396">
    <property type="entry name" value="Cyt_P450_sf"/>
</dbReference>
<keyword evidence="7 12" id="KW-0560">Oxidoreductase</keyword>
<dbReference type="PANTHER" id="PTHR24296">
    <property type="entry name" value="CYTOCHROME P450"/>
    <property type="match status" value="1"/>
</dbReference>
<dbReference type="SUPFAM" id="SSF48264">
    <property type="entry name" value="Cytochrome P450"/>
    <property type="match status" value="1"/>
</dbReference>
<dbReference type="GO" id="GO:0004497">
    <property type="term" value="F:monooxygenase activity"/>
    <property type="evidence" value="ECO:0007669"/>
    <property type="project" value="UniProtKB-KW"/>
</dbReference>
<evidence type="ECO:0000256" key="4">
    <source>
        <dbReference type="ARBA" id="ARBA00022692"/>
    </source>
</evidence>
<evidence type="ECO:0000256" key="12">
    <source>
        <dbReference type="RuleBase" id="RU000461"/>
    </source>
</evidence>
<keyword evidence="14" id="KW-1185">Reference proteome</keyword>
<dbReference type="PROSITE" id="PS00086">
    <property type="entry name" value="CYTOCHROME_P450"/>
    <property type="match status" value="1"/>
</dbReference>
<keyword evidence="8 11" id="KW-0408">Iron</keyword>
<dbReference type="PRINTS" id="PR00463">
    <property type="entry name" value="EP450I"/>
</dbReference>
<name>A0A8T0NJ47_PANVG</name>
<sequence>MSGSGGAMDTAASRNATAAPGAGVGGGLAGLLPEVQTLELLVAVSIFVAIHSLRQRRAQGLPSWPLVGMLPSLLLGLRGDMYEWITGVLRARGGTFTFRGPWLTNLQCVVTADPRNLEHLLKTRFASFPKGPYFRDTVRDLLGDGIFGADDEVWRAQRKAASLEFHSAEFRALTASSLVELVHRRLLPVLAAAEAAGAALDLQDVLLRLTFDNVCMIAFGVDPGCLRPGLPEIPFARAFEDATEATIVRFLTPTAVWRAMRALGVGNERVLQRSLAGVDEFAYDVIRRRKEELARDAGRDAGRRSDLLTVFTKMRGEDSRPAYSDKFLRDICVNFILAGRDTSSVALAWFFWLLGKNPAVEDRILEEIEGIVAARKAQAGEVEEELVFQPEEVKRMEYLHAALSEALRLYPSVPVDHKEVVEDEVFPDGTVLRKGTKVIYAMYTMGRMESIWGDDCREYRPERWLRDGRFAGESAYKFTAFNGGPRLCLGKDFAYYQMKFAAASILRRYRVRVVEGHPVAPKMALTMYMKHGLKVTLAKRDKASSGL</sequence>
<dbReference type="GO" id="GO:0016020">
    <property type="term" value="C:membrane"/>
    <property type="evidence" value="ECO:0007669"/>
    <property type="project" value="UniProtKB-SubCell"/>
</dbReference>
<dbReference type="GO" id="GO:0006629">
    <property type="term" value="P:lipid metabolic process"/>
    <property type="evidence" value="ECO:0007669"/>
    <property type="project" value="UniProtKB-ARBA"/>
</dbReference>
<comment type="caution">
    <text evidence="13">The sequence shown here is derived from an EMBL/GenBank/DDBJ whole genome shotgun (WGS) entry which is preliminary data.</text>
</comment>
<evidence type="ECO:0000256" key="3">
    <source>
        <dbReference type="ARBA" id="ARBA00022617"/>
    </source>
</evidence>
<evidence type="ECO:0000256" key="5">
    <source>
        <dbReference type="ARBA" id="ARBA00022723"/>
    </source>
</evidence>
<keyword evidence="5 11" id="KW-0479">Metal-binding</keyword>
<evidence type="ECO:0000313" key="14">
    <source>
        <dbReference type="Proteomes" id="UP000823388"/>
    </source>
</evidence>
<evidence type="ECO:0000256" key="11">
    <source>
        <dbReference type="PIRSR" id="PIRSR602401-1"/>
    </source>
</evidence>
<dbReference type="FunFam" id="1.10.630.10:FF:000044">
    <property type="entry name" value="Cytochrome P450"/>
    <property type="match status" value="1"/>
</dbReference>
<dbReference type="OrthoDB" id="1470350at2759"/>
<keyword evidence="3 11" id="KW-0349">Heme</keyword>
<dbReference type="InterPro" id="IPR002401">
    <property type="entry name" value="Cyt_P450_E_grp-I"/>
</dbReference>
<evidence type="ECO:0000256" key="7">
    <source>
        <dbReference type="ARBA" id="ARBA00023002"/>
    </source>
</evidence>
<dbReference type="Pfam" id="PF00067">
    <property type="entry name" value="p450"/>
    <property type="match status" value="1"/>
</dbReference>
<dbReference type="InterPro" id="IPR017972">
    <property type="entry name" value="Cyt_P450_CS"/>
</dbReference>
<reference evidence="13 14" key="1">
    <citation type="submission" date="2020-05" db="EMBL/GenBank/DDBJ databases">
        <title>WGS assembly of Panicum virgatum.</title>
        <authorList>
            <person name="Lovell J.T."/>
            <person name="Jenkins J."/>
            <person name="Shu S."/>
            <person name="Juenger T.E."/>
            <person name="Schmutz J."/>
        </authorList>
    </citation>
    <scope>NUCLEOTIDE SEQUENCE [LARGE SCALE GENOMIC DNA]</scope>
    <source>
        <strain evidence="14">cv. AP13</strain>
    </source>
</reference>
<comment type="similarity">
    <text evidence="2 12">Belongs to the cytochrome P450 family.</text>
</comment>
<evidence type="ECO:0000256" key="8">
    <source>
        <dbReference type="ARBA" id="ARBA00023004"/>
    </source>
</evidence>
<comment type="subcellular location">
    <subcellularLocation>
        <location evidence="1">Membrane</location>
        <topology evidence="1">Single-pass membrane protein</topology>
    </subcellularLocation>
</comment>
<evidence type="ECO:0008006" key="15">
    <source>
        <dbReference type="Google" id="ProtNLM"/>
    </source>
</evidence>
<keyword evidence="10" id="KW-0472">Membrane</keyword>
<evidence type="ECO:0000256" key="10">
    <source>
        <dbReference type="ARBA" id="ARBA00023136"/>
    </source>
</evidence>